<evidence type="ECO:0000256" key="1">
    <source>
        <dbReference type="SAM" id="MobiDB-lite"/>
    </source>
</evidence>
<evidence type="ECO:0000313" key="3">
    <source>
        <dbReference type="Proteomes" id="UP000536624"/>
    </source>
</evidence>
<comment type="caution">
    <text evidence="2">The sequence shown here is derived from an EMBL/GenBank/DDBJ whole genome shotgun (WGS) entry which is preliminary data.</text>
</comment>
<sequence length="168" mass="18545">MRAEVRLRHLWNYQEFVTWVTEMLHDAGGDTLVGCQASLRRVDSRNELTLPATDSYSRPCRLTRVDPLAVEWTQADAPRAAAPAGCRGQSLHMHPPIGLHADPAAGAGRAACRPDCVCHWQCPVQPRQPQAVGPGRRPSARFRNDPVPLPRCRRTGEDHGTESLVSIT</sequence>
<proteinExistence type="predicted"/>
<protein>
    <submittedName>
        <fullName evidence="2">Uncharacterized protein</fullName>
    </submittedName>
</protein>
<feature type="region of interest" description="Disordered" evidence="1">
    <location>
        <begin position="127"/>
        <end position="168"/>
    </location>
</feature>
<evidence type="ECO:0000313" key="2">
    <source>
        <dbReference type="EMBL" id="NIY64264.1"/>
    </source>
</evidence>
<dbReference type="AlphaFoldDB" id="A0A7X5X0R0"/>
<gene>
    <name evidence="2" type="ORF">SMALB_2222</name>
</gene>
<organism evidence="2 3">
    <name type="scientific">Streptomyces malaysiensis</name>
    <dbReference type="NCBI Taxonomy" id="92644"/>
    <lineage>
        <taxon>Bacteria</taxon>
        <taxon>Bacillati</taxon>
        <taxon>Actinomycetota</taxon>
        <taxon>Actinomycetes</taxon>
        <taxon>Kitasatosporales</taxon>
        <taxon>Streptomycetaceae</taxon>
        <taxon>Streptomyces</taxon>
        <taxon>Streptomyces violaceusniger group</taxon>
    </lineage>
</organism>
<dbReference type="EMBL" id="JAALLH010000001">
    <property type="protein sequence ID" value="NIY64264.1"/>
    <property type="molecule type" value="Genomic_DNA"/>
</dbReference>
<dbReference type="Proteomes" id="UP000536624">
    <property type="component" value="Unassembled WGS sequence"/>
</dbReference>
<name>A0A7X5X0R0_STRMQ</name>
<accession>A0A7X5X0R0</accession>
<reference evidence="2 3" key="1">
    <citation type="submission" date="2020-02" db="EMBL/GenBank/DDBJ databases">
        <title>Streptomyces malaysiensis DSM14702 (JHCC583434, PFL_A843) Genome sequencing and assembly.</title>
        <authorList>
            <person name="Samborskyy M."/>
        </authorList>
    </citation>
    <scope>NUCLEOTIDE SEQUENCE [LARGE SCALE GENOMIC DNA]</scope>
    <source>
        <strain evidence="2 3">DSM 14702</strain>
    </source>
</reference>